<evidence type="ECO:0000313" key="2">
    <source>
        <dbReference type="EMBL" id="NEZ47993.1"/>
    </source>
</evidence>
<dbReference type="InterPro" id="IPR002509">
    <property type="entry name" value="NODB_dom"/>
</dbReference>
<dbReference type="GO" id="GO:0016810">
    <property type="term" value="F:hydrolase activity, acting on carbon-nitrogen (but not peptide) bonds"/>
    <property type="evidence" value="ECO:0007669"/>
    <property type="project" value="InterPro"/>
</dbReference>
<dbReference type="RefSeq" id="WP_163249981.1">
    <property type="nucleotide sequence ID" value="NZ_SXDP01000018.1"/>
</dbReference>
<dbReference type="InterPro" id="IPR050248">
    <property type="entry name" value="Polysacc_deacetylase_ArnD"/>
</dbReference>
<proteinExistence type="predicted"/>
<dbReference type="Proteomes" id="UP000473885">
    <property type="component" value="Unassembled WGS sequence"/>
</dbReference>
<dbReference type="AlphaFoldDB" id="A0A6M0RCU6"/>
<gene>
    <name evidence="2" type="ORF">FDF74_12460</name>
</gene>
<accession>A0A6M0RCU6</accession>
<name>A0A6M0RCU6_9CLOT</name>
<dbReference type="EMBL" id="SXDP01000018">
    <property type="protein sequence ID" value="NEZ47993.1"/>
    <property type="molecule type" value="Genomic_DNA"/>
</dbReference>
<protein>
    <submittedName>
        <fullName evidence="2">Polysaccharide deacetylase</fullName>
    </submittedName>
</protein>
<evidence type="ECO:0000313" key="3">
    <source>
        <dbReference type="Proteomes" id="UP000473885"/>
    </source>
</evidence>
<dbReference type="GO" id="GO:0005975">
    <property type="term" value="P:carbohydrate metabolic process"/>
    <property type="evidence" value="ECO:0007669"/>
    <property type="project" value="InterPro"/>
</dbReference>
<feature type="domain" description="NodB homology" evidence="1">
    <location>
        <begin position="39"/>
        <end position="225"/>
    </location>
</feature>
<sequence>MKNLLVKLSIIFSLIFCTSINGVDALNNEEIKNSSKEKKIIYLTFDDGPSVVTNDVLDILKENNVKATFFLIGNQIKGKEDIVKRIQNEGHGIGLHTYTHKFKKIYASNDAFINEMLQCQDEVYRVTGERPKIIRFPGGSVKRLTKEFKSRLDEKGFKVYDWNIDSGDGIRPKTPPDKLLKQATHGNVKSGPIILLMHCDCMQKNSCKALPSVIKFYKDKGYEFNVIVDKTPECYFPIRR</sequence>
<dbReference type="Pfam" id="PF01522">
    <property type="entry name" value="Polysacc_deac_1"/>
    <property type="match status" value="1"/>
</dbReference>
<dbReference type="SUPFAM" id="SSF88713">
    <property type="entry name" value="Glycoside hydrolase/deacetylase"/>
    <property type="match status" value="1"/>
</dbReference>
<dbReference type="PANTHER" id="PTHR10587">
    <property type="entry name" value="GLYCOSYL TRANSFERASE-RELATED"/>
    <property type="match status" value="1"/>
</dbReference>
<comment type="caution">
    <text evidence="2">The sequence shown here is derived from an EMBL/GenBank/DDBJ whole genome shotgun (WGS) entry which is preliminary data.</text>
</comment>
<dbReference type="Gene3D" id="3.20.20.370">
    <property type="entry name" value="Glycoside hydrolase/deacetylase"/>
    <property type="match status" value="1"/>
</dbReference>
<dbReference type="PANTHER" id="PTHR10587:SF125">
    <property type="entry name" value="POLYSACCHARIDE DEACETYLASE YHEN-RELATED"/>
    <property type="match status" value="1"/>
</dbReference>
<reference evidence="2 3" key="1">
    <citation type="submission" date="2019-04" db="EMBL/GenBank/DDBJ databases">
        <title>Genome sequencing of Clostridium botulinum Groups I-IV and Clostridium butyricum.</title>
        <authorList>
            <person name="Brunt J."/>
            <person name="Van Vliet A.H.M."/>
            <person name="Stringer S.C."/>
            <person name="Carter A.T."/>
            <person name="Peck M.W."/>
        </authorList>
    </citation>
    <scope>NUCLEOTIDE SEQUENCE [LARGE SCALE GENOMIC DNA]</scope>
    <source>
        <strain evidence="2 3">IFR 18/094</strain>
    </source>
</reference>
<dbReference type="InterPro" id="IPR011330">
    <property type="entry name" value="Glyco_hydro/deAcase_b/a-brl"/>
</dbReference>
<dbReference type="PROSITE" id="PS51677">
    <property type="entry name" value="NODB"/>
    <property type="match status" value="1"/>
</dbReference>
<keyword evidence="3" id="KW-1185">Reference proteome</keyword>
<evidence type="ECO:0000259" key="1">
    <source>
        <dbReference type="PROSITE" id="PS51677"/>
    </source>
</evidence>
<organism evidence="2 3">
    <name type="scientific">Clostridium niameyense</name>
    <dbReference type="NCBI Taxonomy" id="1622073"/>
    <lineage>
        <taxon>Bacteria</taxon>
        <taxon>Bacillati</taxon>
        <taxon>Bacillota</taxon>
        <taxon>Clostridia</taxon>
        <taxon>Eubacteriales</taxon>
        <taxon>Clostridiaceae</taxon>
        <taxon>Clostridium</taxon>
    </lineage>
</organism>
<dbReference type="CDD" id="cd10944">
    <property type="entry name" value="CE4_SmPgdA_like"/>
    <property type="match status" value="1"/>
</dbReference>